<dbReference type="PANTHER" id="PTHR11783">
    <property type="entry name" value="SULFOTRANSFERASE SULT"/>
    <property type="match status" value="1"/>
</dbReference>
<dbReference type="EMBL" id="JAPFRD010000005">
    <property type="protein sequence ID" value="MCW8107616.1"/>
    <property type="molecule type" value="Genomic_DNA"/>
</dbReference>
<keyword evidence="5" id="KW-1185">Reference proteome</keyword>
<dbReference type="Gene3D" id="3.40.50.300">
    <property type="entry name" value="P-loop containing nucleotide triphosphate hydrolases"/>
    <property type="match status" value="1"/>
</dbReference>
<feature type="domain" description="Sulfotransferase" evidence="3">
    <location>
        <begin position="64"/>
        <end position="219"/>
    </location>
</feature>
<proteinExistence type="inferred from homology"/>
<sequence>MSKRIVVSFPKSGRSWLRYAIELTGKASDIVFCHDEFEYNDATKPALNFNSDIRQKRYGGESGKLVYVDRDTRDTIVSLYNQVTGRFNDIFNYPDNISAFIRDEYFGVDNLIKFQKMWRNLAVQNHWLVVRYEEMHNDFEEVLTQVCEYFEINIDHERIQEISEQASFTNMRQLELSGNSNRPWLTPRNNYSKVRKGIVGGYTSELGLNDIKYIENRMKHFGLRKNIADSN</sequence>
<evidence type="ECO:0000256" key="2">
    <source>
        <dbReference type="ARBA" id="ARBA00022679"/>
    </source>
</evidence>
<comment type="similarity">
    <text evidence="1">Belongs to the sulfotransferase 1 family.</text>
</comment>
<dbReference type="SUPFAM" id="SSF52540">
    <property type="entry name" value="P-loop containing nucleoside triphosphate hydrolases"/>
    <property type="match status" value="1"/>
</dbReference>
<gene>
    <name evidence="4" type="ORF">OPS25_03735</name>
</gene>
<accession>A0ABT3P4B2</accession>
<comment type="caution">
    <text evidence="4">The sequence shown here is derived from an EMBL/GenBank/DDBJ whole genome shotgun (WGS) entry which is preliminary data.</text>
</comment>
<dbReference type="InterPro" id="IPR000863">
    <property type="entry name" value="Sulfotransferase_dom"/>
</dbReference>
<keyword evidence="2" id="KW-0808">Transferase</keyword>
<dbReference type="RefSeq" id="WP_265616323.1">
    <property type="nucleotide sequence ID" value="NZ_JAPFRD010000005.1"/>
</dbReference>
<dbReference type="Proteomes" id="UP001142810">
    <property type="component" value="Unassembled WGS sequence"/>
</dbReference>
<evidence type="ECO:0000256" key="1">
    <source>
        <dbReference type="ARBA" id="ARBA00005771"/>
    </source>
</evidence>
<dbReference type="InterPro" id="IPR027417">
    <property type="entry name" value="P-loop_NTPase"/>
</dbReference>
<protein>
    <submittedName>
        <fullName evidence="4">Sulfotransferase domain-containing protein</fullName>
    </submittedName>
</protein>
<organism evidence="4 5">
    <name type="scientific">Alteromonas aquimaris</name>
    <dbReference type="NCBI Taxonomy" id="2998417"/>
    <lineage>
        <taxon>Bacteria</taxon>
        <taxon>Pseudomonadati</taxon>
        <taxon>Pseudomonadota</taxon>
        <taxon>Gammaproteobacteria</taxon>
        <taxon>Alteromonadales</taxon>
        <taxon>Alteromonadaceae</taxon>
        <taxon>Alteromonas/Salinimonas group</taxon>
        <taxon>Alteromonas</taxon>
    </lineage>
</organism>
<evidence type="ECO:0000313" key="5">
    <source>
        <dbReference type="Proteomes" id="UP001142810"/>
    </source>
</evidence>
<dbReference type="Pfam" id="PF00685">
    <property type="entry name" value="Sulfotransfer_1"/>
    <property type="match status" value="1"/>
</dbReference>
<evidence type="ECO:0000313" key="4">
    <source>
        <dbReference type="EMBL" id="MCW8107616.1"/>
    </source>
</evidence>
<evidence type="ECO:0000259" key="3">
    <source>
        <dbReference type="Pfam" id="PF00685"/>
    </source>
</evidence>
<reference evidence="4" key="1">
    <citation type="submission" date="2022-11" db="EMBL/GenBank/DDBJ databases">
        <title>Alteromonas sp. nov., isolated from sea water of the Qingdao.</title>
        <authorList>
            <person name="Wang Q."/>
        </authorList>
    </citation>
    <scope>NUCLEOTIDE SEQUENCE</scope>
    <source>
        <strain evidence="4">ASW11-7</strain>
    </source>
</reference>
<name>A0ABT3P4B2_9ALTE</name>